<dbReference type="OrthoDB" id="6132446at2759"/>
<gene>
    <name evidence="3" type="primary">LOC111107429</name>
</gene>
<name>A0A8B8B4K8_CRAVI</name>
<dbReference type="PANTHER" id="PTHR31751">
    <property type="entry name" value="SI:CH211-108C17.2-RELATED-RELATED"/>
    <property type="match status" value="1"/>
</dbReference>
<feature type="compositionally biased region" description="Acidic residues" evidence="1">
    <location>
        <begin position="31"/>
        <end position="48"/>
    </location>
</feature>
<evidence type="ECO:0000313" key="2">
    <source>
        <dbReference type="Proteomes" id="UP000694844"/>
    </source>
</evidence>
<dbReference type="PANTHER" id="PTHR31751:SF7">
    <property type="entry name" value="THAP-TYPE DOMAIN-CONTAINING PROTEIN"/>
    <property type="match status" value="1"/>
</dbReference>
<dbReference type="RefSeq" id="XP_022298337.1">
    <property type="nucleotide sequence ID" value="XM_022442629.1"/>
</dbReference>
<evidence type="ECO:0000313" key="3">
    <source>
        <dbReference type="RefSeq" id="XP_022298337.1"/>
    </source>
</evidence>
<feature type="region of interest" description="Disordered" evidence="1">
    <location>
        <begin position="30"/>
        <end position="57"/>
    </location>
</feature>
<dbReference type="KEGG" id="cvn:111107429"/>
<keyword evidence="2" id="KW-1185">Reference proteome</keyword>
<proteinExistence type="predicted"/>
<evidence type="ECO:0000256" key="1">
    <source>
        <dbReference type="SAM" id="MobiDB-lite"/>
    </source>
</evidence>
<organism evidence="2 3">
    <name type="scientific">Crassostrea virginica</name>
    <name type="common">Eastern oyster</name>
    <dbReference type="NCBI Taxonomy" id="6565"/>
    <lineage>
        <taxon>Eukaryota</taxon>
        <taxon>Metazoa</taxon>
        <taxon>Spiralia</taxon>
        <taxon>Lophotrochozoa</taxon>
        <taxon>Mollusca</taxon>
        <taxon>Bivalvia</taxon>
        <taxon>Autobranchia</taxon>
        <taxon>Pteriomorphia</taxon>
        <taxon>Ostreida</taxon>
        <taxon>Ostreoidea</taxon>
        <taxon>Ostreidae</taxon>
        <taxon>Crassostrea</taxon>
    </lineage>
</organism>
<protein>
    <submittedName>
        <fullName evidence="3">Uncharacterized protein LOC111107429 isoform X1</fullName>
    </submittedName>
</protein>
<reference evidence="3" key="1">
    <citation type="submission" date="2025-08" db="UniProtKB">
        <authorList>
            <consortium name="RefSeq"/>
        </authorList>
    </citation>
    <scope>IDENTIFICATION</scope>
    <source>
        <tissue evidence="3">Whole sample</tissue>
    </source>
</reference>
<dbReference type="AlphaFoldDB" id="A0A8B8B4K8"/>
<dbReference type="Proteomes" id="UP000694844">
    <property type="component" value="Chromosome 8"/>
</dbReference>
<sequence>MDVLNEAIMDVDTSDSDDEFELDKLIHDIFEESSGEEEEDNEVEEGADSEQREERKIHDMWSGVQDSDEFCLLKDRRFMVGERELLQLLRRSTCQQCEGKIDPSTIHEGEYIAAGIKYKFKCSNGHPGKWISTPFYGGRSFVHMVMQLMVILSGGSWERFSLGARFMNLAVGSATNFYKMQLEYRVAIEKFFLSHIQNIHKRLGGIPLSVAVDVRYDTPGFSANRSTAVFMDTSTQFIVHMEVGDSREVERHSPRMEKLLVERGLSFLVNRSPLVVWEVVSDASRTIISIMKTDPYKHLQHSLDVWHKSKKLASTLADLAKRSPFKDLLPWIRSIVNHFWWCCSTCHGRVDKLLHRWSGILSHINNKHVWPGGRCRHPEGCEHPEGGSWLQRDSKAFTELREIVTNREWLGTMKYYTNCRQTWAVENFFSHTLLHYCPKQNSYSYDAYNIRNMLAVIDHNHHKEREVAVGQDGAPYSQAQVSRRTKQWVAYERKRPKDFSYIPELMSACMQETYGRPLSTFSNSKKAMDLKTLQPNLSGKPNPGSKSLLAQMKGRKQQVHNIVNVSYRGKQSHQNMIF</sequence>
<accession>A0A8B8B4K8</accession>
<dbReference type="GeneID" id="111107429"/>